<organism evidence="1">
    <name type="scientific">uncultured Gemmatimonadota bacterium</name>
    <dbReference type="NCBI Taxonomy" id="203437"/>
    <lineage>
        <taxon>Bacteria</taxon>
        <taxon>Pseudomonadati</taxon>
        <taxon>Gemmatimonadota</taxon>
        <taxon>environmental samples</taxon>
    </lineage>
</organism>
<evidence type="ECO:0000313" key="1">
    <source>
        <dbReference type="EMBL" id="CAA9377013.1"/>
    </source>
</evidence>
<proteinExistence type="predicted"/>
<dbReference type="AlphaFoldDB" id="A0A6J4N7A6"/>
<gene>
    <name evidence="1" type="ORF">AVDCRST_MAG89-5081</name>
</gene>
<protein>
    <submittedName>
        <fullName evidence="1">Uncharacterized protein</fullName>
    </submittedName>
</protein>
<dbReference type="EMBL" id="CADCTV010001071">
    <property type="protein sequence ID" value="CAA9377013.1"/>
    <property type="molecule type" value="Genomic_DNA"/>
</dbReference>
<accession>A0A6J4N7A6</accession>
<sequence>MASRPPHVALLGHEQAVRAFDLVLDQRARRVAVPDAVTHWPIVT</sequence>
<reference evidence="1" key="1">
    <citation type="submission" date="2020-02" db="EMBL/GenBank/DDBJ databases">
        <authorList>
            <person name="Meier V. D."/>
        </authorList>
    </citation>
    <scope>NUCLEOTIDE SEQUENCE</scope>
    <source>
        <strain evidence="1">AVDCRST_MAG89</strain>
    </source>
</reference>
<name>A0A6J4N7A6_9BACT</name>